<evidence type="ECO:0000259" key="1">
    <source>
        <dbReference type="Pfam" id="PF00112"/>
    </source>
</evidence>
<gene>
    <name evidence="2" type="ORF">POM88_038216</name>
</gene>
<dbReference type="InterPro" id="IPR038765">
    <property type="entry name" value="Papain-like_cys_pep_sf"/>
</dbReference>
<dbReference type="SUPFAM" id="SSF54001">
    <property type="entry name" value="Cysteine proteinases"/>
    <property type="match status" value="1"/>
</dbReference>
<organism evidence="2 3">
    <name type="scientific">Heracleum sosnowskyi</name>
    <dbReference type="NCBI Taxonomy" id="360622"/>
    <lineage>
        <taxon>Eukaryota</taxon>
        <taxon>Viridiplantae</taxon>
        <taxon>Streptophyta</taxon>
        <taxon>Embryophyta</taxon>
        <taxon>Tracheophyta</taxon>
        <taxon>Spermatophyta</taxon>
        <taxon>Magnoliopsida</taxon>
        <taxon>eudicotyledons</taxon>
        <taxon>Gunneridae</taxon>
        <taxon>Pentapetalae</taxon>
        <taxon>asterids</taxon>
        <taxon>campanulids</taxon>
        <taxon>Apiales</taxon>
        <taxon>Apiaceae</taxon>
        <taxon>Apioideae</taxon>
        <taxon>apioid superclade</taxon>
        <taxon>Tordylieae</taxon>
        <taxon>Tordyliinae</taxon>
        <taxon>Heracleum</taxon>
    </lineage>
</organism>
<dbReference type="Pfam" id="PF00112">
    <property type="entry name" value="Peptidase_C1"/>
    <property type="match status" value="1"/>
</dbReference>
<dbReference type="InterPro" id="IPR000668">
    <property type="entry name" value="Peptidase_C1A_C"/>
</dbReference>
<name>A0AAD8MGM3_9APIA</name>
<feature type="domain" description="Peptidase C1A papain C-terminal" evidence="1">
    <location>
        <begin position="103"/>
        <end position="340"/>
    </location>
</feature>
<dbReference type="AlphaFoldDB" id="A0AAD8MGM3"/>
<protein>
    <recommendedName>
        <fullName evidence="1">Peptidase C1A papain C-terminal domain-containing protein</fullName>
    </recommendedName>
</protein>
<dbReference type="GO" id="GO:0006508">
    <property type="term" value="P:proteolysis"/>
    <property type="evidence" value="ECO:0007669"/>
    <property type="project" value="InterPro"/>
</dbReference>
<evidence type="ECO:0000313" key="2">
    <source>
        <dbReference type="EMBL" id="KAK1372124.1"/>
    </source>
</evidence>
<reference evidence="2" key="1">
    <citation type="submission" date="2023-02" db="EMBL/GenBank/DDBJ databases">
        <title>Genome of toxic invasive species Heracleum sosnowskyi carries increased number of genes despite the absence of recent whole-genome duplications.</title>
        <authorList>
            <person name="Schelkunov M."/>
            <person name="Shtratnikova V."/>
            <person name="Makarenko M."/>
            <person name="Klepikova A."/>
            <person name="Omelchenko D."/>
            <person name="Novikova G."/>
            <person name="Obukhova E."/>
            <person name="Bogdanov V."/>
            <person name="Penin A."/>
            <person name="Logacheva M."/>
        </authorList>
    </citation>
    <scope>NUCLEOTIDE SEQUENCE</scope>
    <source>
        <strain evidence="2">Hsosn_3</strain>
        <tissue evidence="2">Leaf</tissue>
    </source>
</reference>
<reference evidence="2" key="2">
    <citation type="submission" date="2023-05" db="EMBL/GenBank/DDBJ databases">
        <authorList>
            <person name="Schelkunov M.I."/>
        </authorList>
    </citation>
    <scope>NUCLEOTIDE SEQUENCE</scope>
    <source>
        <strain evidence="2">Hsosn_3</strain>
        <tissue evidence="2">Leaf</tissue>
    </source>
</reference>
<evidence type="ECO:0000313" key="3">
    <source>
        <dbReference type="Proteomes" id="UP001237642"/>
    </source>
</evidence>
<dbReference type="Proteomes" id="UP001237642">
    <property type="component" value="Unassembled WGS sequence"/>
</dbReference>
<comment type="caution">
    <text evidence="2">The sequence shown here is derived from an EMBL/GenBank/DDBJ whole genome shotgun (WGS) entry which is preliminary data.</text>
</comment>
<sequence>MPVFRLFTSARFRDGGVERFKGNAIPKIATIIKKGTEDNLTELRKGHSHVTRCAITYFDEEFSEEVKQIYSQAGSELKKLLQETFGEHNFFIKYSSYKDKVLIDWRERSKMLALIPIGDQGPRRNCWAYVNAFIIGCAYSVEHPSASNLENIICSPQDLSDWLYSFKGYNEEIDKYGYYGSNGEDGFSYTHVFGVSLLKNYPIAKVEERYIQTTFDLTRFMEMTTSRGERIFIEEYDVQVPDTLGDNKRVFSIEFVTQILHQGMAFGSFTCCIHGCSHCDGLANFNGEGVYQEPAHPEGFKYQRHSAAVIGAGNLNGIDYVRIRNTWGEKWAQKGYADLHIKFFTALILVSGTTKKRVIPIGEKWRLARITDD</sequence>
<proteinExistence type="predicted"/>
<accession>A0AAD8MGM3</accession>
<dbReference type="Gene3D" id="3.90.70.10">
    <property type="entry name" value="Cysteine proteinases"/>
    <property type="match status" value="1"/>
</dbReference>
<keyword evidence="3" id="KW-1185">Reference proteome</keyword>
<dbReference type="EMBL" id="JAUIZM010000008">
    <property type="protein sequence ID" value="KAK1372124.1"/>
    <property type="molecule type" value="Genomic_DNA"/>
</dbReference>
<dbReference type="GO" id="GO:0008234">
    <property type="term" value="F:cysteine-type peptidase activity"/>
    <property type="evidence" value="ECO:0007669"/>
    <property type="project" value="InterPro"/>
</dbReference>